<dbReference type="EMBL" id="BAAAYV010000025">
    <property type="protein sequence ID" value="GAA3667532.1"/>
    <property type="molecule type" value="Genomic_DNA"/>
</dbReference>
<accession>A0ABP7BTE7</accession>
<protein>
    <submittedName>
        <fullName evidence="1">Uncharacterized protein</fullName>
    </submittedName>
</protein>
<gene>
    <name evidence="1" type="ORF">GCM10022202_32000</name>
</gene>
<dbReference type="Pfam" id="PF19736">
    <property type="entry name" value="DUF6226"/>
    <property type="match status" value="1"/>
</dbReference>
<comment type="caution">
    <text evidence="1">The sequence shown here is derived from an EMBL/GenBank/DDBJ whole genome shotgun (WGS) entry which is preliminary data.</text>
</comment>
<name>A0ABP7BTE7_9MICO</name>
<reference evidence="2" key="1">
    <citation type="journal article" date="2019" name="Int. J. Syst. Evol. Microbiol.">
        <title>The Global Catalogue of Microorganisms (GCM) 10K type strain sequencing project: providing services to taxonomists for standard genome sequencing and annotation.</title>
        <authorList>
            <consortium name="The Broad Institute Genomics Platform"/>
            <consortium name="The Broad Institute Genome Sequencing Center for Infectious Disease"/>
            <person name="Wu L."/>
            <person name="Ma J."/>
        </authorList>
    </citation>
    <scope>NUCLEOTIDE SEQUENCE [LARGE SCALE GENOMIC DNA]</scope>
    <source>
        <strain evidence="2">JCM 16546</strain>
    </source>
</reference>
<dbReference type="Proteomes" id="UP001410795">
    <property type="component" value="Unassembled WGS sequence"/>
</dbReference>
<dbReference type="InterPro" id="IPR045773">
    <property type="entry name" value="DUF6226"/>
</dbReference>
<proteinExistence type="predicted"/>
<organism evidence="1 2">
    <name type="scientific">Microbacterium marinilacus</name>
    <dbReference type="NCBI Taxonomy" id="415209"/>
    <lineage>
        <taxon>Bacteria</taxon>
        <taxon>Bacillati</taxon>
        <taxon>Actinomycetota</taxon>
        <taxon>Actinomycetes</taxon>
        <taxon>Micrococcales</taxon>
        <taxon>Microbacteriaceae</taxon>
        <taxon>Microbacterium</taxon>
    </lineage>
</organism>
<evidence type="ECO:0000313" key="1">
    <source>
        <dbReference type="EMBL" id="GAA3667532.1"/>
    </source>
</evidence>
<sequence>MREDDGVSPYVRPAIETPVFRDADGAVIDYGERWPGSPPEETYSIDTHPERFAPLHVVADALVAHLRNTYDVEVDDRVEAAADLPRNTSHDVIRTVRIRPTDPECATLTLVFTAYPGIHMHAGLLHDFHYPVCGCDACDSTWQAEADELEQAVFAVVSGNYRETIERGPDPWIGHTFTYPDGARSGKSRAQDFPVQRVEDAEPTLRGLRDGWASWPRMTSPS</sequence>
<evidence type="ECO:0000313" key="2">
    <source>
        <dbReference type="Proteomes" id="UP001410795"/>
    </source>
</evidence>
<keyword evidence="2" id="KW-1185">Reference proteome</keyword>